<dbReference type="AlphaFoldDB" id="A0A6A2WP11"/>
<dbReference type="InterPro" id="IPR040256">
    <property type="entry name" value="At4g02000-like"/>
</dbReference>
<name>A0A6A2WP11_HIBSY</name>
<dbReference type="PANTHER" id="PTHR31286:SF99">
    <property type="entry name" value="DUF4283 DOMAIN-CONTAINING PROTEIN"/>
    <property type="match status" value="1"/>
</dbReference>
<gene>
    <name evidence="2" type="ORF">F3Y22_tig00113725pilonHSYRG00161</name>
</gene>
<feature type="domain" description="DUF4283" evidence="1">
    <location>
        <begin position="36"/>
        <end position="103"/>
    </location>
</feature>
<organism evidence="2 3">
    <name type="scientific">Hibiscus syriacus</name>
    <name type="common">Rose of Sharon</name>
    <dbReference type="NCBI Taxonomy" id="106335"/>
    <lineage>
        <taxon>Eukaryota</taxon>
        <taxon>Viridiplantae</taxon>
        <taxon>Streptophyta</taxon>
        <taxon>Embryophyta</taxon>
        <taxon>Tracheophyta</taxon>
        <taxon>Spermatophyta</taxon>
        <taxon>Magnoliopsida</taxon>
        <taxon>eudicotyledons</taxon>
        <taxon>Gunneridae</taxon>
        <taxon>Pentapetalae</taxon>
        <taxon>rosids</taxon>
        <taxon>malvids</taxon>
        <taxon>Malvales</taxon>
        <taxon>Malvaceae</taxon>
        <taxon>Malvoideae</taxon>
        <taxon>Hibiscus</taxon>
    </lineage>
</organism>
<sequence>MPEKEIVIQEGDVTMDISGDYPKIAISNRIHDLIDQNLKQVIIIRLLGKKIGYKALKNRIYALWKPIGNFNLIDLDNDYFLVKFENLEDYSRVLTDGPWMIYGS</sequence>
<comment type="caution">
    <text evidence="2">The sequence shown here is derived from an EMBL/GenBank/DDBJ whole genome shotgun (WGS) entry which is preliminary data.</text>
</comment>
<evidence type="ECO:0000313" key="3">
    <source>
        <dbReference type="Proteomes" id="UP000436088"/>
    </source>
</evidence>
<accession>A0A6A2WP11</accession>
<dbReference type="Proteomes" id="UP000436088">
    <property type="component" value="Unassembled WGS sequence"/>
</dbReference>
<keyword evidence="3" id="KW-1185">Reference proteome</keyword>
<protein>
    <recommendedName>
        <fullName evidence="1">DUF4283 domain-containing protein</fullName>
    </recommendedName>
</protein>
<evidence type="ECO:0000313" key="2">
    <source>
        <dbReference type="EMBL" id="KAE8661411.1"/>
    </source>
</evidence>
<reference evidence="2" key="1">
    <citation type="submission" date="2019-09" db="EMBL/GenBank/DDBJ databases">
        <title>Draft genome information of white flower Hibiscus syriacus.</title>
        <authorList>
            <person name="Kim Y.-M."/>
        </authorList>
    </citation>
    <scope>NUCLEOTIDE SEQUENCE [LARGE SCALE GENOMIC DNA]</scope>
    <source>
        <strain evidence="2">YM2019G1</strain>
    </source>
</reference>
<evidence type="ECO:0000259" key="1">
    <source>
        <dbReference type="Pfam" id="PF14111"/>
    </source>
</evidence>
<dbReference type="EMBL" id="VEPZ02001720">
    <property type="protein sequence ID" value="KAE8661411.1"/>
    <property type="molecule type" value="Genomic_DNA"/>
</dbReference>
<dbReference type="PANTHER" id="PTHR31286">
    <property type="entry name" value="GLYCINE-RICH CELL WALL STRUCTURAL PROTEIN 1.8-LIKE"/>
    <property type="match status" value="1"/>
</dbReference>
<dbReference type="InterPro" id="IPR025558">
    <property type="entry name" value="DUF4283"/>
</dbReference>
<proteinExistence type="predicted"/>
<dbReference type="Pfam" id="PF14111">
    <property type="entry name" value="DUF4283"/>
    <property type="match status" value="1"/>
</dbReference>